<dbReference type="AlphaFoldDB" id="A0A7D5QAE5"/>
<dbReference type="Gene3D" id="3.30.70.3090">
    <property type="entry name" value="ORF SCO4226, nickel-binding ferredoxin-like monomer"/>
    <property type="match status" value="1"/>
</dbReference>
<name>A0A7D5QAE5_9EURY</name>
<dbReference type="InterPro" id="IPR025336">
    <property type="entry name" value="SCO4226-like"/>
</dbReference>
<evidence type="ECO:0000313" key="1">
    <source>
        <dbReference type="EMBL" id="QLG62596.1"/>
    </source>
</evidence>
<dbReference type="GeneID" id="56038400"/>
<sequence>MPLFMDIHKNVDASPEEVAEAHQKDLETQEQYDANFKEYWFDEDEGTVFCLFEAPDKETGEKVHSEAHGLVAEEIHQVQQGE</sequence>
<keyword evidence="2" id="KW-1185">Reference proteome</keyword>
<accession>A0A7D5QAE5</accession>
<dbReference type="OrthoDB" id="8127at2157"/>
<dbReference type="Proteomes" id="UP000509626">
    <property type="component" value="Chromosome"/>
</dbReference>
<dbReference type="Pfam" id="PF14026">
    <property type="entry name" value="SCO4226-like"/>
    <property type="match status" value="1"/>
</dbReference>
<gene>
    <name evidence="1" type="ORF">HUG12_13035</name>
</gene>
<evidence type="ECO:0000313" key="2">
    <source>
        <dbReference type="Proteomes" id="UP000509626"/>
    </source>
</evidence>
<proteinExistence type="predicted"/>
<dbReference type="RefSeq" id="WP_179269181.1">
    <property type="nucleotide sequence ID" value="NZ_CP058579.1"/>
</dbReference>
<protein>
    <submittedName>
        <fullName evidence="1">DUF4242 domain-containing protein</fullName>
    </submittedName>
</protein>
<dbReference type="InterPro" id="IPR042557">
    <property type="entry name" value="SCO4226"/>
</dbReference>
<dbReference type="EMBL" id="CP058579">
    <property type="protein sequence ID" value="QLG62596.1"/>
    <property type="molecule type" value="Genomic_DNA"/>
</dbReference>
<reference evidence="1 2" key="1">
    <citation type="submission" date="2020-06" db="EMBL/GenBank/DDBJ databases">
        <title>NJ-3-1, isolated from saline soil.</title>
        <authorList>
            <person name="Cui H.L."/>
            <person name="Shi X."/>
        </authorList>
    </citation>
    <scope>NUCLEOTIDE SEQUENCE [LARGE SCALE GENOMIC DNA]</scope>
    <source>
        <strain evidence="1 2">NJ-3-1</strain>
    </source>
</reference>
<dbReference type="KEGG" id="halu:HUG12_13035"/>
<organism evidence="1 2">
    <name type="scientific">Halorarum salinum</name>
    <dbReference type="NCBI Taxonomy" id="2743089"/>
    <lineage>
        <taxon>Archaea</taxon>
        <taxon>Methanobacteriati</taxon>
        <taxon>Methanobacteriota</taxon>
        <taxon>Stenosarchaea group</taxon>
        <taxon>Halobacteria</taxon>
        <taxon>Halobacteriales</taxon>
        <taxon>Haloferacaceae</taxon>
        <taxon>Halorarum</taxon>
    </lineage>
</organism>